<evidence type="ECO:0000313" key="2">
    <source>
        <dbReference type="EMBL" id="PJF17622.1"/>
    </source>
</evidence>
<keyword evidence="1" id="KW-0732">Signal</keyword>
<reference evidence="2 3" key="1">
    <citation type="submission" date="2016-10" db="EMBL/GenBank/DDBJ databases">
        <title>The genome of Paramicrosporidium saccamoebae is the missing link in understanding Cryptomycota and Microsporidia evolution.</title>
        <authorList>
            <person name="Quandt C.A."/>
            <person name="Beaudet D."/>
            <person name="Corsaro D."/>
            <person name="Michel R."/>
            <person name="Corradi N."/>
            <person name="James T."/>
        </authorList>
    </citation>
    <scope>NUCLEOTIDE SEQUENCE [LARGE SCALE GENOMIC DNA]</scope>
    <source>
        <strain evidence="2 3">KSL3</strain>
    </source>
</reference>
<feature type="chain" id="PRO_5014149766" evidence="1">
    <location>
        <begin position="21"/>
        <end position="507"/>
    </location>
</feature>
<organism evidence="2 3">
    <name type="scientific">Paramicrosporidium saccamoebae</name>
    <dbReference type="NCBI Taxonomy" id="1246581"/>
    <lineage>
        <taxon>Eukaryota</taxon>
        <taxon>Fungi</taxon>
        <taxon>Fungi incertae sedis</taxon>
        <taxon>Cryptomycota</taxon>
        <taxon>Cryptomycota incertae sedis</taxon>
        <taxon>Paramicrosporidium</taxon>
    </lineage>
</organism>
<accession>A0A2H9TIN6</accession>
<evidence type="ECO:0000256" key="1">
    <source>
        <dbReference type="SAM" id="SignalP"/>
    </source>
</evidence>
<gene>
    <name evidence="2" type="ORF">PSACC_02566</name>
</gene>
<proteinExistence type="predicted"/>
<protein>
    <submittedName>
        <fullName evidence="2">Uncharacterized protein</fullName>
    </submittedName>
</protein>
<dbReference type="Proteomes" id="UP000240830">
    <property type="component" value="Unassembled WGS sequence"/>
</dbReference>
<dbReference type="AlphaFoldDB" id="A0A2H9TIN6"/>
<dbReference type="EMBL" id="MTSL01000168">
    <property type="protein sequence ID" value="PJF17622.1"/>
    <property type="molecule type" value="Genomic_DNA"/>
</dbReference>
<sequence length="507" mass="57908">MMGILPLIVPIAALTLKCQPSELYYVAPNPAIIFNSLDYTDRLTLDSLPSLLTADLPLKMQDSYDAQLFSLEESLALHERFAEHTDLRPWILPVPLIFNNPTLQDLVDWSLYSQDVVEISSALPSLLEQEPWKTRIIGAVIDDPAKLGRGQVSWAVRDGGLSSCLNPIIEFSEEESRKWKAELPLLLVIIQLYYMPNSTFDVVADKESSADMVSFIKFLKEPHIISYQDVLTSVFGHLKGSNESIKAIWHGKLLIIASAYNKSQFANALPAMVMEYFCVYDTTAYQYGMVSQIGFVILRQRILTEPINPALELRLTQIQKRFRWMKPIWGPREAYLRHWRRNLRSRGIIRPPLEPCDFGRVCRWLSKIARSKLWMIHPTFANPLLIHDGGELSRCDSVHCLLSILPPKLQSLGAFIETPDGFQINTVELPSFVWESIGLLISWGYVFLSRDVFHLSDVMWHSMYNVADGIKTPEFTTIYGNHAGTGFVMDLLSRYDFFRATVNQYIK</sequence>
<feature type="signal peptide" evidence="1">
    <location>
        <begin position="1"/>
        <end position="20"/>
    </location>
</feature>
<keyword evidence="3" id="KW-1185">Reference proteome</keyword>
<name>A0A2H9TIN6_9FUNG</name>
<comment type="caution">
    <text evidence="2">The sequence shown here is derived from an EMBL/GenBank/DDBJ whole genome shotgun (WGS) entry which is preliminary data.</text>
</comment>
<evidence type="ECO:0000313" key="3">
    <source>
        <dbReference type="Proteomes" id="UP000240830"/>
    </source>
</evidence>